<name>A0A9P4S984_9PEZI</name>
<dbReference type="PANTHER" id="PTHR47785:SF6">
    <property type="entry name" value="ZN(II)2CYS6 TRANSCRIPTION FACTOR (EUROFUNG)"/>
    <property type="match status" value="1"/>
</dbReference>
<dbReference type="PROSITE" id="PS00463">
    <property type="entry name" value="ZN2_CY6_FUNGAL_1"/>
    <property type="match status" value="1"/>
</dbReference>
<dbReference type="EMBL" id="MU006097">
    <property type="protein sequence ID" value="KAF2838382.1"/>
    <property type="molecule type" value="Genomic_DNA"/>
</dbReference>
<dbReference type="InterPro" id="IPR036864">
    <property type="entry name" value="Zn2-C6_fun-type_DNA-bd_sf"/>
</dbReference>
<proteinExistence type="predicted"/>
<feature type="region of interest" description="Disordered" evidence="2">
    <location>
        <begin position="1"/>
        <end position="54"/>
    </location>
</feature>
<organism evidence="4 5">
    <name type="scientific">Patellaria atrata CBS 101060</name>
    <dbReference type="NCBI Taxonomy" id="1346257"/>
    <lineage>
        <taxon>Eukaryota</taxon>
        <taxon>Fungi</taxon>
        <taxon>Dikarya</taxon>
        <taxon>Ascomycota</taxon>
        <taxon>Pezizomycotina</taxon>
        <taxon>Dothideomycetes</taxon>
        <taxon>Dothideomycetes incertae sedis</taxon>
        <taxon>Patellariales</taxon>
        <taxon>Patellariaceae</taxon>
        <taxon>Patellaria</taxon>
    </lineage>
</organism>
<dbReference type="PROSITE" id="PS50048">
    <property type="entry name" value="ZN2_CY6_FUNGAL_2"/>
    <property type="match status" value="1"/>
</dbReference>
<evidence type="ECO:0000313" key="5">
    <source>
        <dbReference type="Proteomes" id="UP000799429"/>
    </source>
</evidence>
<evidence type="ECO:0000259" key="3">
    <source>
        <dbReference type="PROSITE" id="PS50048"/>
    </source>
</evidence>
<keyword evidence="5" id="KW-1185">Reference proteome</keyword>
<dbReference type="Gene3D" id="4.10.240.10">
    <property type="entry name" value="Zn(2)-C6 fungal-type DNA-binding domain"/>
    <property type="match status" value="1"/>
</dbReference>
<feature type="domain" description="Zn(2)-C6 fungal-type" evidence="3">
    <location>
        <begin position="66"/>
        <end position="96"/>
    </location>
</feature>
<feature type="compositionally biased region" description="Polar residues" evidence="2">
    <location>
        <begin position="32"/>
        <end position="43"/>
    </location>
</feature>
<dbReference type="GO" id="GO:0003677">
    <property type="term" value="F:DNA binding"/>
    <property type="evidence" value="ECO:0007669"/>
    <property type="project" value="InterPro"/>
</dbReference>
<dbReference type="GO" id="GO:0000981">
    <property type="term" value="F:DNA-binding transcription factor activity, RNA polymerase II-specific"/>
    <property type="evidence" value="ECO:0007669"/>
    <property type="project" value="InterPro"/>
</dbReference>
<gene>
    <name evidence="4" type="ORF">M501DRAFT_874138</name>
</gene>
<dbReference type="InterPro" id="IPR001138">
    <property type="entry name" value="Zn2Cys6_DnaBD"/>
</dbReference>
<protein>
    <recommendedName>
        <fullName evidence="3">Zn(2)-C6 fungal-type domain-containing protein</fullName>
    </recommendedName>
</protein>
<dbReference type="GO" id="GO:0006351">
    <property type="term" value="P:DNA-templated transcription"/>
    <property type="evidence" value="ECO:0007669"/>
    <property type="project" value="InterPro"/>
</dbReference>
<keyword evidence="1" id="KW-0539">Nucleus</keyword>
<dbReference type="PANTHER" id="PTHR47785">
    <property type="entry name" value="ZN(II)2CYS6 TRANSCRIPTION FACTOR (EUROFUNG)-RELATED-RELATED"/>
    <property type="match status" value="1"/>
</dbReference>
<dbReference type="OrthoDB" id="6133115at2759"/>
<dbReference type="Proteomes" id="UP000799429">
    <property type="component" value="Unassembled WGS sequence"/>
</dbReference>
<dbReference type="InterPro" id="IPR053181">
    <property type="entry name" value="EcdB-like_regulator"/>
</dbReference>
<dbReference type="SUPFAM" id="SSF57701">
    <property type="entry name" value="Zn2/Cys6 DNA-binding domain"/>
    <property type="match status" value="1"/>
</dbReference>
<dbReference type="SMART" id="SM00066">
    <property type="entry name" value="GAL4"/>
    <property type="match status" value="1"/>
</dbReference>
<reference evidence="4" key="1">
    <citation type="journal article" date="2020" name="Stud. Mycol.">
        <title>101 Dothideomycetes genomes: a test case for predicting lifestyles and emergence of pathogens.</title>
        <authorList>
            <person name="Haridas S."/>
            <person name="Albert R."/>
            <person name="Binder M."/>
            <person name="Bloem J."/>
            <person name="Labutti K."/>
            <person name="Salamov A."/>
            <person name="Andreopoulos B."/>
            <person name="Baker S."/>
            <person name="Barry K."/>
            <person name="Bills G."/>
            <person name="Bluhm B."/>
            <person name="Cannon C."/>
            <person name="Castanera R."/>
            <person name="Culley D."/>
            <person name="Daum C."/>
            <person name="Ezra D."/>
            <person name="Gonzalez J."/>
            <person name="Henrissat B."/>
            <person name="Kuo A."/>
            <person name="Liang C."/>
            <person name="Lipzen A."/>
            <person name="Lutzoni F."/>
            <person name="Magnuson J."/>
            <person name="Mondo S."/>
            <person name="Nolan M."/>
            <person name="Ohm R."/>
            <person name="Pangilinan J."/>
            <person name="Park H.-J."/>
            <person name="Ramirez L."/>
            <person name="Alfaro M."/>
            <person name="Sun H."/>
            <person name="Tritt A."/>
            <person name="Yoshinaga Y."/>
            <person name="Zwiers L.-H."/>
            <person name="Turgeon B."/>
            <person name="Goodwin S."/>
            <person name="Spatafora J."/>
            <person name="Crous P."/>
            <person name="Grigoriev I."/>
        </authorList>
    </citation>
    <scope>NUCLEOTIDE SEQUENCE</scope>
    <source>
        <strain evidence="4">CBS 101060</strain>
    </source>
</reference>
<evidence type="ECO:0000256" key="1">
    <source>
        <dbReference type="ARBA" id="ARBA00023242"/>
    </source>
</evidence>
<dbReference type="AlphaFoldDB" id="A0A9P4S984"/>
<comment type="caution">
    <text evidence="4">The sequence shown here is derived from an EMBL/GenBank/DDBJ whole genome shotgun (WGS) entry which is preliminary data.</text>
</comment>
<accession>A0A9P4S984</accession>
<dbReference type="Pfam" id="PF00172">
    <property type="entry name" value="Zn_clus"/>
    <property type="match status" value="1"/>
</dbReference>
<evidence type="ECO:0000256" key="2">
    <source>
        <dbReference type="SAM" id="MobiDB-lite"/>
    </source>
</evidence>
<feature type="compositionally biased region" description="Polar residues" evidence="2">
    <location>
        <begin position="8"/>
        <end position="23"/>
    </location>
</feature>
<evidence type="ECO:0000313" key="4">
    <source>
        <dbReference type="EMBL" id="KAF2838382.1"/>
    </source>
</evidence>
<dbReference type="GO" id="GO:0008270">
    <property type="term" value="F:zinc ion binding"/>
    <property type="evidence" value="ECO:0007669"/>
    <property type="project" value="InterPro"/>
</dbReference>
<sequence length="701" mass="79792">MSKRRLLSTHSDGINVNPLTSPNEEAYPYNETIASGQPNLQSSRADESPVSGNDLKGSRQFLAVMACERCRLKKTRCDEDRPKCGLCKSLGADCNYPEARRTKKDQSLTIAINAIRRLEDKIEFLANSINSQVLLNRPAINPLSPQASITTHSPVANLTSQSFISREINKGFDAVQDAIARGQDEGFQADQPYQPTVSNLRPISFSQHYVLQWPAMTAILPQKLVNAAQTLGKDYVIDIESGREPLPPTICYFPADAGISWLRNLPLSLIKGLCDAYFAVFNRFAPIMDRHHFVSSTLGTALDKDFGYDIESCLLLNVMALGCLAMKAYEEGSYEFPFFNSPTSYGHSHPSDWYEVTKEESPGLRFFNEARRRIGFLICENDLQCCQFYLLSSFYYAQILRPIDSWSMLNRAAVCCMTMLQRDDKIDCDQWEGDMKSRVFWNTLMHETILTQELNLPPSGLSRFEENVPIPKFTPCPRTGRSSVNQDYFNEDDAFFNLHFLAQAAHRIILTRIRLSLYFFSERGIFPTPALVSELHHQLEQWRANLPAALQFDDDDDDDDIVRPPSPAHAVAIGMLKSRYFVAKFHIGRPFLYKAFHAPQLLTDDELEACHAGLKSGMFWIMVTGICKRMKSCQPIKFGWSSQMFGQFLLIYGVIHSPHLRIRQVLSADWQNWWQEMLEHVEYCAKYSPAVAKDLELIRLL</sequence>
<dbReference type="CDD" id="cd00067">
    <property type="entry name" value="GAL4"/>
    <property type="match status" value="1"/>
</dbReference>
<dbReference type="CDD" id="cd12148">
    <property type="entry name" value="fungal_TF_MHR"/>
    <property type="match status" value="1"/>
</dbReference>